<feature type="domain" description="DUF397" evidence="2">
    <location>
        <begin position="34"/>
        <end position="88"/>
    </location>
</feature>
<evidence type="ECO:0000259" key="2">
    <source>
        <dbReference type="Pfam" id="PF04149"/>
    </source>
</evidence>
<proteinExistence type="predicted"/>
<keyword evidence="4" id="KW-1185">Reference proteome</keyword>
<protein>
    <submittedName>
        <fullName evidence="3">DUF397 domain-containing protein</fullName>
    </submittedName>
</protein>
<accession>A0ABP3J0Y0</accession>
<dbReference type="EMBL" id="BAAABX010000086">
    <property type="protein sequence ID" value="GAA0436352.1"/>
    <property type="molecule type" value="Genomic_DNA"/>
</dbReference>
<gene>
    <name evidence="3" type="ORF">GCM10010357_67240</name>
</gene>
<dbReference type="RefSeq" id="WP_344032508.1">
    <property type="nucleotide sequence ID" value="NZ_BAAABX010000086.1"/>
</dbReference>
<comment type="caution">
    <text evidence="3">The sequence shown here is derived from an EMBL/GenBank/DDBJ whole genome shotgun (WGS) entry which is preliminary data.</text>
</comment>
<feature type="region of interest" description="Disordered" evidence="1">
    <location>
        <begin position="36"/>
        <end position="72"/>
    </location>
</feature>
<sequence>MIRANQLRITWRRSSHSSTNGGNCVEIGDLIRTDWRKSSHSGPNGGQCLEWAPTQAPTGTIPIRDSKHPTGPALLIPTPAWQAFLRTLAPASH</sequence>
<evidence type="ECO:0000313" key="3">
    <source>
        <dbReference type="EMBL" id="GAA0436352.1"/>
    </source>
</evidence>
<dbReference type="Pfam" id="PF04149">
    <property type="entry name" value="DUF397"/>
    <property type="match status" value="2"/>
</dbReference>
<evidence type="ECO:0000256" key="1">
    <source>
        <dbReference type="SAM" id="MobiDB-lite"/>
    </source>
</evidence>
<name>A0ABP3J0Y0_9ACTN</name>
<dbReference type="Proteomes" id="UP001500879">
    <property type="component" value="Unassembled WGS sequence"/>
</dbReference>
<evidence type="ECO:0000313" key="4">
    <source>
        <dbReference type="Proteomes" id="UP001500879"/>
    </source>
</evidence>
<dbReference type="InterPro" id="IPR007278">
    <property type="entry name" value="DUF397"/>
</dbReference>
<organism evidence="3 4">
    <name type="scientific">Streptomyces luteireticuli</name>
    <dbReference type="NCBI Taxonomy" id="173858"/>
    <lineage>
        <taxon>Bacteria</taxon>
        <taxon>Bacillati</taxon>
        <taxon>Actinomycetota</taxon>
        <taxon>Actinomycetes</taxon>
        <taxon>Kitasatosporales</taxon>
        <taxon>Streptomycetaceae</taxon>
        <taxon>Streptomyces</taxon>
    </lineage>
</organism>
<reference evidence="4" key="1">
    <citation type="journal article" date="2019" name="Int. J. Syst. Evol. Microbiol.">
        <title>The Global Catalogue of Microorganisms (GCM) 10K type strain sequencing project: providing services to taxonomists for standard genome sequencing and annotation.</title>
        <authorList>
            <consortium name="The Broad Institute Genomics Platform"/>
            <consortium name="The Broad Institute Genome Sequencing Center for Infectious Disease"/>
            <person name="Wu L."/>
            <person name="Ma J."/>
        </authorList>
    </citation>
    <scope>NUCLEOTIDE SEQUENCE [LARGE SCALE GENOMIC DNA]</scope>
    <source>
        <strain evidence="4">JCM 4788</strain>
    </source>
</reference>
<feature type="domain" description="DUF397" evidence="2">
    <location>
        <begin position="10"/>
        <end position="27"/>
    </location>
</feature>